<accession>A0A3M2LHD9</accession>
<evidence type="ECO:0000313" key="2">
    <source>
        <dbReference type="Proteomes" id="UP000279275"/>
    </source>
</evidence>
<gene>
    <name evidence="1" type="ORF">EBN03_03935</name>
</gene>
<dbReference type="Proteomes" id="UP000279275">
    <property type="component" value="Unassembled WGS sequence"/>
</dbReference>
<dbReference type="EMBL" id="RFFH01000001">
    <property type="protein sequence ID" value="RMI35425.1"/>
    <property type="molecule type" value="Genomic_DNA"/>
</dbReference>
<dbReference type="InterPro" id="IPR002838">
    <property type="entry name" value="AIM24"/>
</dbReference>
<name>A0A3M2LHD9_9NOCA</name>
<dbReference type="OrthoDB" id="9779518at2"/>
<organism evidence="1 2">
    <name type="scientific">Nocardia stercoris</name>
    <dbReference type="NCBI Taxonomy" id="2483361"/>
    <lineage>
        <taxon>Bacteria</taxon>
        <taxon>Bacillati</taxon>
        <taxon>Actinomycetota</taxon>
        <taxon>Actinomycetes</taxon>
        <taxon>Mycobacteriales</taxon>
        <taxon>Nocardiaceae</taxon>
        <taxon>Nocardia</taxon>
    </lineage>
</organism>
<proteinExistence type="predicted"/>
<evidence type="ECO:0000313" key="1">
    <source>
        <dbReference type="EMBL" id="RMI35425.1"/>
    </source>
</evidence>
<dbReference type="RefSeq" id="WP_122186400.1">
    <property type="nucleotide sequence ID" value="NZ_RFFH01000001.1"/>
</dbReference>
<keyword evidence="2" id="KW-1185">Reference proteome</keyword>
<dbReference type="Gene3D" id="3.60.160.10">
    <property type="entry name" value="Mitochondrial biogenesis AIM24"/>
    <property type="match status" value="1"/>
</dbReference>
<protein>
    <submittedName>
        <fullName evidence="1">AIM24 family protein</fullName>
    </submittedName>
</protein>
<dbReference type="InterPro" id="IPR016031">
    <property type="entry name" value="Trp_RNA-bd_attenuator-like_dom"/>
</dbReference>
<reference evidence="1 2" key="1">
    <citation type="submission" date="2018-10" db="EMBL/GenBank/DDBJ databases">
        <title>Isolation from cow dung.</title>
        <authorList>
            <person name="Ling L."/>
        </authorList>
    </citation>
    <scope>NUCLEOTIDE SEQUENCE [LARGE SCALE GENOMIC DNA]</scope>
    <source>
        <strain evidence="1 2">NEAU-LL90</strain>
    </source>
</reference>
<dbReference type="Pfam" id="PF01987">
    <property type="entry name" value="AIM24"/>
    <property type="match status" value="1"/>
</dbReference>
<dbReference type="PANTHER" id="PTHR43657">
    <property type="entry name" value="TRYPTOPHAN RNA-BINDING ATTENUATOR PROTEIN-LIKE PROTEIN"/>
    <property type="match status" value="1"/>
</dbReference>
<dbReference type="PANTHER" id="PTHR43657:SF1">
    <property type="entry name" value="ALTERED INHERITANCE OF MITOCHONDRIA PROTEIN 24, MITOCHONDRIAL"/>
    <property type="match status" value="1"/>
</dbReference>
<dbReference type="SUPFAM" id="SSF51219">
    <property type="entry name" value="TRAP-like"/>
    <property type="match status" value="1"/>
</dbReference>
<sequence length="265" mass="28914">MEKLQCDWCGVQTPPGTGRTCPSCGAPLDEANRVSDSGWREAPRLRDMTEFRFSASTCQVEGELVPVAEIALGQGDQVYFEHHVMLWKDEGVPIFALNTGGGLKRSLAGMPFVVTVAQGPGRVAFSRDSPGELVVLPMHPGMELDVREHAFLLASGSINYSFVRIKGLANVLHGGNGMYMDRFITAGYPGLLMLHGYGNVFERVLRPGEKILVEPGGFLYKDSTVTMEAKPQNIKVGLFGRMYLAEMTGPGRVGIQSMYVHHHSG</sequence>
<comment type="caution">
    <text evidence="1">The sequence shown here is derived from an EMBL/GenBank/DDBJ whole genome shotgun (WGS) entry which is preliminary data.</text>
</comment>
<dbReference type="InterPro" id="IPR036983">
    <property type="entry name" value="AIM24_sf"/>
</dbReference>
<dbReference type="AlphaFoldDB" id="A0A3M2LHD9"/>